<evidence type="ECO:0000313" key="4">
    <source>
        <dbReference type="Proteomes" id="UP001346149"/>
    </source>
</evidence>
<feature type="domain" description="SAM" evidence="2">
    <location>
        <begin position="169"/>
        <end position="232"/>
    </location>
</feature>
<dbReference type="CDD" id="cd09487">
    <property type="entry name" value="SAM_superfamily"/>
    <property type="match status" value="1"/>
</dbReference>
<dbReference type="EMBL" id="JAXQNO010000016">
    <property type="protein sequence ID" value="KAK4782344.1"/>
    <property type="molecule type" value="Genomic_DNA"/>
</dbReference>
<accession>A0AAN7QWB4</accession>
<name>A0AAN7QWB4_TRANT</name>
<keyword evidence="4" id="KW-1185">Reference proteome</keyword>
<dbReference type="Proteomes" id="UP001346149">
    <property type="component" value="Unassembled WGS sequence"/>
</dbReference>
<organism evidence="3 4">
    <name type="scientific">Trapa natans</name>
    <name type="common">Water chestnut</name>
    <dbReference type="NCBI Taxonomy" id="22666"/>
    <lineage>
        <taxon>Eukaryota</taxon>
        <taxon>Viridiplantae</taxon>
        <taxon>Streptophyta</taxon>
        <taxon>Embryophyta</taxon>
        <taxon>Tracheophyta</taxon>
        <taxon>Spermatophyta</taxon>
        <taxon>Magnoliopsida</taxon>
        <taxon>eudicotyledons</taxon>
        <taxon>Gunneridae</taxon>
        <taxon>Pentapetalae</taxon>
        <taxon>rosids</taxon>
        <taxon>malvids</taxon>
        <taxon>Myrtales</taxon>
        <taxon>Lythraceae</taxon>
        <taxon>Trapa</taxon>
    </lineage>
</organism>
<sequence length="233" mass="25783">MSDSSMNQKRQRRPNVRLGEVGDAPAAFACWFSQETREFLTQGSWENGSFAIQELDDEPSGDNSTSPIASTEKLQVLEKEEDPNSSKSIFHYDFGGITWKTRKPRGRNAAGTGAFTGTCGSMLQSPGSCSRGGAVFSGRESSGGFGSNAHLHHCYPNSESMEISHPHDRDMKSVCRWLEERGFGEYANVFTLHEVDEEALPLLTPADLKEMGVFAVGHRRKLYTAIQKLRCCH</sequence>
<dbReference type="PANTHER" id="PTHR10627:SF65">
    <property type="entry name" value="SAM DOMAIN-CONTAINING PROTEIN"/>
    <property type="match status" value="1"/>
</dbReference>
<proteinExistence type="predicted"/>
<evidence type="ECO:0000256" key="1">
    <source>
        <dbReference type="ARBA" id="ARBA00022737"/>
    </source>
</evidence>
<reference evidence="3 4" key="1">
    <citation type="journal article" date="2023" name="Hortic Res">
        <title>Pangenome of water caltrop reveals structural variations and asymmetric subgenome divergence after allopolyploidization.</title>
        <authorList>
            <person name="Zhang X."/>
            <person name="Chen Y."/>
            <person name="Wang L."/>
            <person name="Yuan Y."/>
            <person name="Fang M."/>
            <person name="Shi L."/>
            <person name="Lu R."/>
            <person name="Comes H.P."/>
            <person name="Ma Y."/>
            <person name="Chen Y."/>
            <person name="Huang G."/>
            <person name="Zhou Y."/>
            <person name="Zheng Z."/>
            <person name="Qiu Y."/>
        </authorList>
    </citation>
    <scope>NUCLEOTIDE SEQUENCE [LARGE SCALE GENOMIC DNA]</scope>
    <source>
        <strain evidence="3">F231</strain>
    </source>
</reference>
<dbReference type="InterPro" id="IPR013761">
    <property type="entry name" value="SAM/pointed_sf"/>
</dbReference>
<dbReference type="SMART" id="SM00454">
    <property type="entry name" value="SAM"/>
    <property type="match status" value="1"/>
</dbReference>
<keyword evidence="1" id="KW-0677">Repeat</keyword>
<dbReference type="AlphaFoldDB" id="A0AAN7QWB4"/>
<comment type="caution">
    <text evidence="3">The sequence shown here is derived from an EMBL/GenBank/DDBJ whole genome shotgun (WGS) entry which is preliminary data.</text>
</comment>
<gene>
    <name evidence="3" type="ORF">SAY86_016446</name>
</gene>
<dbReference type="PANTHER" id="PTHR10627">
    <property type="entry name" value="SCP160"/>
    <property type="match status" value="1"/>
</dbReference>
<dbReference type="SUPFAM" id="SSF47769">
    <property type="entry name" value="SAM/Pointed domain"/>
    <property type="match status" value="1"/>
</dbReference>
<dbReference type="InterPro" id="IPR001660">
    <property type="entry name" value="SAM"/>
</dbReference>
<dbReference type="PROSITE" id="PS50105">
    <property type="entry name" value="SAM_DOMAIN"/>
    <property type="match status" value="1"/>
</dbReference>
<evidence type="ECO:0000313" key="3">
    <source>
        <dbReference type="EMBL" id="KAK4782344.1"/>
    </source>
</evidence>
<dbReference type="Pfam" id="PF07647">
    <property type="entry name" value="SAM_2"/>
    <property type="match status" value="1"/>
</dbReference>
<evidence type="ECO:0000259" key="2">
    <source>
        <dbReference type="PROSITE" id="PS50105"/>
    </source>
</evidence>
<dbReference type="Gene3D" id="1.10.150.50">
    <property type="entry name" value="Transcription Factor, Ets-1"/>
    <property type="match status" value="1"/>
</dbReference>
<protein>
    <recommendedName>
        <fullName evidence="2">SAM domain-containing protein</fullName>
    </recommendedName>
</protein>